<keyword evidence="4" id="KW-1185">Reference proteome</keyword>
<feature type="signal peptide" evidence="2">
    <location>
        <begin position="1"/>
        <end position="21"/>
    </location>
</feature>
<proteinExistence type="predicted"/>
<sequence>MDAMNWLSVVMCVLEVMTSFGHQLVPIISVFMDSSRVGTDWRPMSGAVLKTQPIDISHVRWKGCPSRGLPLSTRYLNECVDRDAKECLECTHTLRTMTSNILRLIDDDSEEAVNPMITSTTSAGAVGAVDDYDEHPETNSGRLGNDSPSSLSLPSSEGSPDRWPTRESIQPIVDDSNDSYKLLFPSPSPPKPPMNS</sequence>
<feature type="compositionally biased region" description="Pro residues" evidence="1">
    <location>
        <begin position="186"/>
        <end position="196"/>
    </location>
</feature>
<feature type="region of interest" description="Disordered" evidence="1">
    <location>
        <begin position="119"/>
        <end position="196"/>
    </location>
</feature>
<organism evidence="3">
    <name type="scientific">Oppiella nova</name>
    <dbReference type="NCBI Taxonomy" id="334625"/>
    <lineage>
        <taxon>Eukaryota</taxon>
        <taxon>Metazoa</taxon>
        <taxon>Ecdysozoa</taxon>
        <taxon>Arthropoda</taxon>
        <taxon>Chelicerata</taxon>
        <taxon>Arachnida</taxon>
        <taxon>Acari</taxon>
        <taxon>Acariformes</taxon>
        <taxon>Sarcoptiformes</taxon>
        <taxon>Oribatida</taxon>
        <taxon>Brachypylina</taxon>
        <taxon>Oppioidea</taxon>
        <taxon>Oppiidae</taxon>
        <taxon>Oppiella</taxon>
    </lineage>
</organism>
<gene>
    <name evidence="3" type="ORF">ONB1V03_LOCUS6867</name>
</gene>
<dbReference type="EMBL" id="OC918087">
    <property type="protein sequence ID" value="CAD7648651.1"/>
    <property type="molecule type" value="Genomic_DNA"/>
</dbReference>
<protein>
    <submittedName>
        <fullName evidence="3">Uncharacterized protein</fullName>
    </submittedName>
</protein>
<name>A0A7R9LWI5_9ACAR</name>
<evidence type="ECO:0000256" key="2">
    <source>
        <dbReference type="SAM" id="SignalP"/>
    </source>
</evidence>
<evidence type="ECO:0000256" key="1">
    <source>
        <dbReference type="SAM" id="MobiDB-lite"/>
    </source>
</evidence>
<dbReference type="EMBL" id="CAJPVJ010003262">
    <property type="protein sequence ID" value="CAG2167360.1"/>
    <property type="molecule type" value="Genomic_DNA"/>
</dbReference>
<evidence type="ECO:0000313" key="4">
    <source>
        <dbReference type="Proteomes" id="UP000728032"/>
    </source>
</evidence>
<dbReference type="AlphaFoldDB" id="A0A7R9LWI5"/>
<keyword evidence="2" id="KW-0732">Signal</keyword>
<dbReference type="Proteomes" id="UP000728032">
    <property type="component" value="Unassembled WGS sequence"/>
</dbReference>
<reference evidence="3" key="1">
    <citation type="submission" date="2020-11" db="EMBL/GenBank/DDBJ databases">
        <authorList>
            <person name="Tran Van P."/>
        </authorList>
    </citation>
    <scope>NUCLEOTIDE SEQUENCE</scope>
</reference>
<accession>A0A7R9LWI5</accession>
<feature type="chain" id="PRO_5036211362" evidence="2">
    <location>
        <begin position="22"/>
        <end position="196"/>
    </location>
</feature>
<evidence type="ECO:0000313" key="3">
    <source>
        <dbReference type="EMBL" id="CAD7648651.1"/>
    </source>
</evidence>
<feature type="compositionally biased region" description="Low complexity" evidence="1">
    <location>
        <begin position="147"/>
        <end position="156"/>
    </location>
</feature>